<dbReference type="InterPro" id="IPR052156">
    <property type="entry name" value="BCAA_Transport_ATP-bd_LivF"/>
</dbReference>
<feature type="domain" description="ABC transporter" evidence="6">
    <location>
        <begin position="5"/>
        <end position="226"/>
    </location>
</feature>
<dbReference type="Pfam" id="PF00005">
    <property type="entry name" value="ABC_tran"/>
    <property type="match status" value="1"/>
</dbReference>
<protein>
    <submittedName>
        <fullName evidence="7">High-affinity branched-chain amino acid transport ATP-binding protein BraG</fullName>
    </submittedName>
</protein>
<dbReference type="Gene3D" id="3.40.50.300">
    <property type="entry name" value="P-loop containing nucleotide triphosphate hydrolases"/>
    <property type="match status" value="1"/>
</dbReference>
<name>A0A2I2KME9_9ACTN</name>
<evidence type="ECO:0000256" key="2">
    <source>
        <dbReference type="ARBA" id="ARBA00022448"/>
    </source>
</evidence>
<comment type="similarity">
    <text evidence="1">Belongs to the ABC transporter superfamily.</text>
</comment>
<dbReference type="PROSITE" id="PS00211">
    <property type="entry name" value="ABC_TRANSPORTER_1"/>
    <property type="match status" value="1"/>
</dbReference>
<dbReference type="Proteomes" id="UP000234331">
    <property type="component" value="Unassembled WGS sequence"/>
</dbReference>
<sequence>MTALVEARKLCAGYQGVPVVRDLDLTVEPGEVVALLGPNGAGKTTTLLTLAGELRPISGDLLVDGEPSKAPLHKRAGGGLGFVPEERSIFMSQTTAENLRVGRCDVDRVLELFPELKPKLKTTAGLLSGGEQQMLSLGRALARGPRLLLADELSLGLAPLVVARLLAAVRAAADTGVGALLVEQHVRKVLEVADRVYVLRRGVVDFAGTATEAKARLSELEGSYLSGGAADDGAEPLATSA</sequence>
<keyword evidence="3" id="KW-0547">Nucleotide-binding</keyword>
<dbReference type="RefSeq" id="WP_101830783.1">
    <property type="nucleotide sequence ID" value="NZ_FZMO01000066.1"/>
</dbReference>
<evidence type="ECO:0000313" key="8">
    <source>
        <dbReference type="Proteomes" id="UP000234331"/>
    </source>
</evidence>
<keyword evidence="2" id="KW-0813">Transport</keyword>
<keyword evidence="4 7" id="KW-0067">ATP-binding</keyword>
<dbReference type="InterPro" id="IPR003593">
    <property type="entry name" value="AAA+_ATPase"/>
</dbReference>
<dbReference type="EMBL" id="FZMO01000066">
    <property type="protein sequence ID" value="SNQ46829.1"/>
    <property type="molecule type" value="Genomic_DNA"/>
</dbReference>
<evidence type="ECO:0000256" key="3">
    <source>
        <dbReference type="ARBA" id="ARBA00022741"/>
    </source>
</evidence>
<dbReference type="OrthoDB" id="9776369at2"/>
<dbReference type="PROSITE" id="PS50893">
    <property type="entry name" value="ABC_TRANSPORTER_2"/>
    <property type="match status" value="1"/>
</dbReference>
<evidence type="ECO:0000259" key="6">
    <source>
        <dbReference type="PROSITE" id="PS50893"/>
    </source>
</evidence>
<dbReference type="PANTHER" id="PTHR43820:SF4">
    <property type="entry name" value="HIGH-AFFINITY BRANCHED-CHAIN AMINO ACID TRANSPORT ATP-BINDING PROTEIN LIVF"/>
    <property type="match status" value="1"/>
</dbReference>
<proteinExistence type="inferred from homology"/>
<keyword evidence="8" id="KW-1185">Reference proteome</keyword>
<dbReference type="GO" id="GO:0016887">
    <property type="term" value="F:ATP hydrolysis activity"/>
    <property type="evidence" value="ECO:0007669"/>
    <property type="project" value="InterPro"/>
</dbReference>
<dbReference type="InterPro" id="IPR003439">
    <property type="entry name" value="ABC_transporter-like_ATP-bd"/>
</dbReference>
<dbReference type="InterPro" id="IPR017871">
    <property type="entry name" value="ABC_transporter-like_CS"/>
</dbReference>
<dbReference type="PANTHER" id="PTHR43820">
    <property type="entry name" value="HIGH-AFFINITY BRANCHED-CHAIN AMINO ACID TRANSPORT ATP-BINDING PROTEIN LIVF"/>
    <property type="match status" value="1"/>
</dbReference>
<reference evidence="7 8" key="1">
    <citation type="submission" date="2017-06" db="EMBL/GenBank/DDBJ databases">
        <authorList>
            <person name="Kim H.J."/>
            <person name="Triplett B.A."/>
        </authorList>
    </citation>
    <scope>NUCLEOTIDE SEQUENCE [LARGE SCALE GENOMIC DNA]</scope>
    <source>
        <strain evidence="7">FRACA_ARgP5</strain>
    </source>
</reference>
<evidence type="ECO:0000256" key="4">
    <source>
        <dbReference type="ARBA" id="ARBA00022840"/>
    </source>
</evidence>
<dbReference type="AlphaFoldDB" id="A0A2I2KME9"/>
<gene>
    <name evidence="7" type="primary">braG</name>
    <name evidence="7" type="ORF">FRACA_1580009</name>
</gene>
<organism evidence="7 8">
    <name type="scientific">Frankia canadensis</name>
    <dbReference type="NCBI Taxonomy" id="1836972"/>
    <lineage>
        <taxon>Bacteria</taxon>
        <taxon>Bacillati</taxon>
        <taxon>Actinomycetota</taxon>
        <taxon>Actinomycetes</taxon>
        <taxon>Frankiales</taxon>
        <taxon>Frankiaceae</taxon>
        <taxon>Frankia</taxon>
    </lineage>
</organism>
<keyword evidence="5" id="KW-0029">Amino-acid transport</keyword>
<dbReference type="SMART" id="SM00382">
    <property type="entry name" value="AAA"/>
    <property type="match status" value="1"/>
</dbReference>
<evidence type="ECO:0000256" key="5">
    <source>
        <dbReference type="ARBA" id="ARBA00022970"/>
    </source>
</evidence>
<accession>A0A2I2KME9</accession>
<dbReference type="InterPro" id="IPR027417">
    <property type="entry name" value="P-loop_NTPase"/>
</dbReference>
<dbReference type="GO" id="GO:0015807">
    <property type="term" value="P:L-amino acid transport"/>
    <property type="evidence" value="ECO:0007669"/>
    <property type="project" value="TreeGrafter"/>
</dbReference>
<dbReference type="SUPFAM" id="SSF52540">
    <property type="entry name" value="P-loop containing nucleoside triphosphate hydrolases"/>
    <property type="match status" value="1"/>
</dbReference>
<evidence type="ECO:0000313" key="7">
    <source>
        <dbReference type="EMBL" id="SNQ46829.1"/>
    </source>
</evidence>
<dbReference type="GO" id="GO:0015658">
    <property type="term" value="F:branched-chain amino acid transmembrane transporter activity"/>
    <property type="evidence" value="ECO:0007669"/>
    <property type="project" value="TreeGrafter"/>
</dbReference>
<evidence type="ECO:0000256" key="1">
    <source>
        <dbReference type="ARBA" id="ARBA00005417"/>
    </source>
</evidence>
<dbReference type="GO" id="GO:0005524">
    <property type="term" value="F:ATP binding"/>
    <property type="evidence" value="ECO:0007669"/>
    <property type="project" value="UniProtKB-KW"/>
</dbReference>